<dbReference type="PANTHER" id="PTHR31905">
    <property type="entry name" value="COILED-COIL DOMAIN-CONTAINING PROTEIN 58"/>
    <property type="match status" value="1"/>
</dbReference>
<evidence type="ECO:0000256" key="2">
    <source>
        <dbReference type="SAM" id="MobiDB-lite"/>
    </source>
</evidence>
<accession>A0A0H2R6S0</accession>
<proteinExistence type="inferred from homology"/>
<dbReference type="FunCoup" id="A0A0H2R6S0">
    <property type="interactions" value="209"/>
</dbReference>
<feature type="compositionally biased region" description="Polar residues" evidence="2">
    <location>
        <begin position="8"/>
        <end position="20"/>
    </location>
</feature>
<comment type="similarity">
    <text evidence="1">Belongs to the MIX23 family.</text>
</comment>
<evidence type="ECO:0000313" key="3">
    <source>
        <dbReference type="EMBL" id="KLO07539.1"/>
    </source>
</evidence>
<organism evidence="3 4">
    <name type="scientific">Schizopora paradoxa</name>
    <dbReference type="NCBI Taxonomy" id="27342"/>
    <lineage>
        <taxon>Eukaryota</taxon>
        <taxon>Fungi</taxon>
        <taxon>Dikarya</taxon>
        <taxon>Basidiomycota</taxon>
        <taxon>Agaricomycotina</taxon>
        <taxon>Agaricomycetes</taxon>
        <taxon>Hymenochaetales</taxon>
        <taxon>Schizoporaceae</taxon>
        <taxon>Schizopora</taxon>
    </lineage>
</organism>
<name>A0A0H2R6S0_9AGAM</name>
<dbReference type="EMBL" id="KQ086133">
    <property type="protein sequence ID" value="KLO07539.1"/>
    <property type="molecule type" value="Genomic_DNA"/>
</dbReference>
<evidence type="ECO:0008006" key="5">
    <source>
        <dbReference type="Google" id="ProtNLM"/>
    </source>
</evidence>
<gene>
    <name evidence="3" type="ORF">SCHPADRAFT_1001583</name>
</gene>
<dbReference type="Pfam" id="PF09774">
    <property type="entry name" value="MIX23"/>
    <property type="match status" value="1"/>
</dbReference>
<dbReference type="OrthoDB" id="5593818at2759"/>
<reference evidence="3 4" key="1">
    <citation type="submission" date="2015-04" db="EMBL/GenBank/DDBJ databases">
        <title>Complete genome sequence of Schizopora paradoxa KUC8140, a cosmopolitan wood degrader in East Asia.</title>
        <authorList>
            <consortium name="DOE Joint Genome Institute"/>
            <person name="Min B."/>
            <person name="Park H."/>
            <person name="Jang Y."/>
            <person name="Kim J.-J."/>
            <person name="Kim K.H."/>
            <person name="Pangilinan J."/>
            <person name="Lipzen A."/>
            <person name="Riley R."/>
            <person name="Grigoriev I.V."/>
            <person name="Spatafora J.W."/>
            <person name="Choi I.-G."/>
        </authorList>
    </citation>
    <scope>NUCLEOTIDE SEQUENCE [LARGE SCALE GENOMIC DNA]</scope>
    <source>
        <strain evidence="3 4">KUC8140</strain>
    </source>
</reference>
<dbReference type="InParanoid" id="A0A0H2R6S0"/>
<evidence type="ECO:0000256" key="1">
    <source>
        <dbReference type="ARBA" id="ARBA00024204"/>
    </source>
</evidence>
<keyword evidence="4" id="KW-1185">Reference proteome</keyword>
<feature type="region of interest" description="Disordered" evidence="2">
    <location>
        <begin position="114"/>
        <end position="138"/>
    </location>
</feature>
<protein>
    <recommendedName>
        <fullName evidence="5">Caffeine-induced death protein 2</fullName>
    </recommendedName>
</protein>
<dbReference type="InterPro" id="IPR019171">
    <property type="entry name" value="MIX23"/>
</dbReference>
<dbReference type="STRING" id="27342.A0A0H2R6S0"/>
<dbReference type="GO" id="GO:0005758">
    <property type="term" value="C:mitochondrial intermembrane space"/>
    <property type="evidence" value="ECO:0007669"/>
    <property type="project" value="InterPro"/>
</dbReference>
<evidence type="ECO:0000313" key="4">
    <source>
        <dbReference type="Proteomes" id="UP000053477"/>
    </source>
</evidence>
<sequence length="188" mass="21831">MPPRPPQLGSQAVHSASASTRTIHVNEETCHNISLFKELMKEYRKLDDSVTMRMNRSLAQFRDRDRMRADSASSNPQEESCAYFWKELVANWEKRSEIIHYCVDVVGESIQEKQNVMDSESPDSETHKSARSASYSDEVKRNQIRNELAIEAIVRQRSLDAFKSRCRFFNPPLNDPDSRKWWSGRPAH</sequence>
<dbReference type="AlphaFoldDB" id="A0A0H2R6S0"/>
<dbReference type="PANTHER" id="PTHR31905:SF2">
    <property type="entry name" value="PROTEIN MIX23"/>
    <property type="match status" value="1"/>
</dbReference>
<feature type="region of interest" description="Disordered" evidence="2">
    <location>
        <begin position="1"/>
        <end position="20"/>
    </location>
</feature>
<dbReference type="Proteomes" id="UP000053477">
    <property type="component" value="Unassembled WGS sequence"/>
</dbReference>